<reference evidence="1" key="1">
    <citation type="submission" date="2023-07" db="EMBL/GenBank/DDBJ databases">
        <title>Black Yeasts Isolated from many extreme environments.</title>
        <authorList>
            <person name="Coleine C."/>
            <person name="Stajich J.E."/>
            <person name="Selbmann L."/>
        </authorList>
    </citation>
    <scope>NUCLEOTIDE SEQUENCE</scope>
    <source>
        <strain evidence="1">CCFEE 5714</strain>
    </source>
</reference>
<organism evidence="1 2">
    <name type="scientific">Vermiconidia calcicola</name>
    <dbReference type="NCBI Taxonomy" id="1690605"/>
    <lineage>
        <taxon>Eukaryota</taxon>
        <taxon>Fungi</taxon>
        <taxon>Dikarya</taxon>
        <taxon>Ascomycota</taxon>
        <taxon>Pezizomycotina</taxon>
        <taxon>Dothideomycetes</taxon>
        <taxon>Dothideomycetidae</taxon>
        <taxon>Mycosphaerellales</taxon>
        <taxon>Extremaceae</taxon>
        <taxon>Vermiconidia</taxon>
    </lineage>
</organism>
<name>A0ACC3NWP6_9PEZI</name>
<sequence length="430" mass="47903">MASGLEDLPNEVVESITVLLNLRNIRALRLVSRTLASAATQSHFKSYFRSKRVELTEAALQAFLEFTRCGRLGRLLQDLTLVGVARQSNPEASYEAKQNDDQHELHIKLLSQALTFMKASKGFEMLSSLSLEVAVLLETESGYHPQPLTSKWRTAGESLACDKLSPTDLKAEGLSESFAGLTTLSLNLSDRITENVPSHEVDWSQSPEPSDIHRAEAKAADEHNFDGLEQLLQLCTQLRSLKVHYYRLDGALNLLRHSEYHGKLIQRLGKAAAFPHLTDCQLQGLHARDKDLLRLIRGTAPKDLSLENVTLTAGNFDPIFDHCTSEAAGIEHLYIDDLCAEQTLLYFDGVGSVGKPHIPLTGEAGRIRSSSSNTFKRAGAEITQNVSYHYHEGGPTLDTAQTRKWRNDRNREYGWGQVQPPFIRNASAFR</sequence>
<evidence type="ECO:0000313" key="2">
    <source>
        <dbReference type="Proteomes" id="UP001281147"/>
    </source>
</evidence>
<accession>A0ACC3NWP6</accession>
<comment type="caution">
    <text evidence="1">The sequence shown here is derived from an EMBL/GenBank/DDBJ whole genome shotgun (WGS) entry which is preliminary data.</text>
</comment>
<proteinExistence type="predicted"/>
<gene>
    <name evidence="1" type="ORF">LTR37_001316</name>
</gene>
<evidence type="ECO:0000313" key="1">
    <source>
        <dbReference type="EMBL" id="KAK3724191.1"/>
    </source>
</evidence>
<protein>
    <submittedName>
        <fullName evidence="1">Uncharacterized protein</fullName>
    </submittedName>
</protein>
<dbReference type="Proteomes" id="UP001281147">
    <property type="component" value="Unassembled WGS sequence"/>
</dbReference>
<keyword evidence="2" id="KW-1185">Reference proteome</keyword>
<dbReference type="EMBL" id="JAUTXU010000006">
    <property type="protein sequence ID" value="KAK3724191.1"/>
    <property type="molecule type" value="Genomic_DNA"/>
</dbReference>